<name>A0ABS6ES68_9FIRM</name>
<reference evidence="1 2" key="1">
    <citation type="submission" date="2021-06" db="EMBL/GenBank/DDBJ databases">
        <authorList>
            <person name="Sun Q."/>
            <person name="Li D."/>
        </authorList>
    </citation>
    <scope>NUCLEOTIDE SEQUENCE [LARGE SCALE GENOMIC DNA]</scope>
    <source>
        <strain evidence="1 2">MSJd-7</strain>
    </source>
</reference>
<dbReference type="PANTHER" id="PTHR43749">
    <property type="entry name" value="RNA-SPLICING LIGASE RTCB"/>
    <property type="match status" value="1"/>
</dbReference>
<sequence length="400" mass="44538">MIVVHGAHNTAKCFCKTLEPQARQQIQMVCDQQAFADAKIRIMPDAHAGKGCTIGTTMTLTDKVVPGMVGVDIGCGMETVKLRETQIDFDALDRVIRTYIPSGRAVRPAAHPLAKQINLQDLRCAGQIDSKRAQCSIGTLGGGNHFIEIDCDEDGTLYLVVHAGSRHLGVETANFYQKAGWKALQHRCRPHVQEAMRQLKAQGRERDIAQVTAEIKRDYAPDVPQELAYVTGDLFADYIHDMKLVQQFAVCNRQAMVQTILQNMQLTCVDAFSTIHNYIDTDAMILRKGSVSAKRGERLLIPINMRDGSLICVGKGNEDWNQSAPHGAGRLMSRADAKKTLTLEQFQQSMRGIYTTCVQRDTLDESPMAYKSMDEIVEQIAPTAEIVRRIRPVYNYKAAE</sequence>
<accession>A0ABS6ES68</accession>
<keyword evidence="2" id="KW-1185">Reference proteome</keyword>
<protein>
    <submittedName>
        <fullName evidence="1">RtcB family protein</fullName>
    </submittedName>
</protein>
<dbReference type="InterPro" id="IPR052915">
    <property type="entry name" value="RtcB-like"/>
</dbReference>
<dbReference type="PANTHER" id="PTHR43749:SF2">
    <property type="entry name" value="RNA-SPLICING LIGASE RTCB"/>
    <property type="match status" value="1"/>
</dbReference>
<proteinExistence type="predicted"/>
<gene>
    <name evidence="1" type="ORF">KQI75_07200</name>
</gene>
<evidence type="ECO:0000313" key="1">
    <source>
        <dbReference type="EMBL" id="MBU5490407.1"/>
    </source>
</evidence>
<dbReference type="Proteomes" id="UP000783588">
    <property type="component" value="Unassembled WGS sequence"/>
</dbReference>
<dbReference type="RefSeq" id="WP_216470065.1">
    <property type="nucleotide sequence ID" value="NZ_JAHLQI010000003.1"/>
</dbReference>
<dbReference type="Pfam" id="PF01139">
    <property type="entry name" value="RtcB"/>
    <property type="match status" value="2"/>
</dbReference>
<comment type="caution">
    <text evidence="1">The sequence shown here is derived from an EMBL/GenBank/DDBJ whole genome shotgun (WGS) entry which is preliminary data.</text>
</comment>
<organism evidence="1 2">
    <name type="scientific">Butyricicoccus intestinisimiae</name>
    <dbReference type="NCBI Taxonomy" id="2841509"/>
    <lineage>
        <taxon>Bacteria</taxon>
        <taxon>Bacillati</taxon>
        <taxon>Bacillota</taxon>
        <taxon>Clostridia</taxon>
        <taxon>Eubacteriales</taxon>
        <taxon>Butyricicoccaceae</taxon>
        <taxon>Butyricicoccus</taxon>
    </lineage>
</organism>
<evidence type="ECO:0000313" key="2">
    <source>
        <dbReference type="Proteomes" id="UP000783588"/>
    </source>
</evidence>
<dbReference type="InterPro" id="IPR001233">
    <property type="entry name" value="RtcB"/>
</dbReference>
<dbReference type="EMBL" id="JAHLQI010000003">
    <property type="protein sequence ID" value="MBU5490407.1"/>
    <property type="molecule type" value="Genomic_DNA"/>
</dbReference>